<reference evidence="2 3" key="1">
    <citation type="submission" date="2016-02" db="EMBL/GenBank/DDBJ databases">
        <title>Genome analysis of coral dinoflagellate symbionts highlights evolutionary adaptations to a symbiotic lifestyle.</title>
        <authorList>
            <person name="Aranda M."/>
            <person name="Li Y."/>
            <person name="Liew Y.J."/>
            <person name="Baumgarten S."/>
            <person name="Simakov O."/>
            <person name="Wilson M."/>
            <person name="Piel J."/>
            <person name="Ashoor H."/>
            <person name="Bougouffa S."/>
            <person name="Bajic V.B."/>
            <person name="Ryu T."/>
            <person name="Ravasi T."/>
            <person name="Bayer T."/>
            <person name="Micklem G."/>
            <person name="Kim H."/>
            <person name="Bhak J."/>
            <person name="Lajeunesse T.C."/>
            <person name="Voolstra C.R."/>
        </authorList>
    </citation>
    <scope>NUCLEOTIDE SEQUENCE [LARGE SCALE GENOMIC DNA]</scope>
    <source>
        <strain evidence="2 3">CCMP2467</strain>
    </source>
</reference>
<proteinExistence type="predicted"/>
<evidence type="ECO:0000256" key="1">
    <source>
        <dbReference type="SAM" id="MobiDB-lite"/>
    </source>
</evidence>
<protein>
    <submittedName>
        <fullName evidence="2">Uncharacterized protein</fullName>
    </submittedName>
</protein>
<dbReference type="Proteomes" id="UP000186817">
    <property type="component" value="Unassembled WGS sequence"/>
</dbReference>
<name>A0A1Q9DT32_SYMMI</name>
<accession>A0A1Q9DT32</accession>
<dbReference type="AlphaFoldDB" id="A0A1Q9DT32"/>
<feature type="compositionally biased region" description="Basic and acidic residues" evidence="1">
    <location>
        <begin position="66"/>
        <end position="87"/>
    </location>
</feature>
<feature type="region of interest" description="Disordered" evidence="1">
    <location>
        <begin position="1"/>
        <end position="99"/>
    </location>
</feature>
<sequence length="1136" mass="124865">MPRVGGSVVSAPAPAAGDTKEVSSPKRRRTAAGKDNLKTKSLQVNEQEGVDTPAASPVSKRKKAKKDKEPKEPLKEPPKELPEPKEEPPEEPVTEDPAADPFAGLEAQLEGLVDTAEELPAPKIEVSQDRQTEALKDAVAEGAWFSAETFEDLLPERYRESLGSPHQDLIELVMSSHTWWRPGLRSLVKNLADLNQTIGRLVSSGSKQKEMEYMLPDLHLQQSQSGGFCHRLVCFLCLLASALASAVTLWTRDKERAVCTKLSLESTVSSVCFLICAASSTLLTSEQAKTWLSLASCGSSFLVLLVPAAKAMKTRSGKAQNELSVRSASLAREMDFNLSDDVGAVQPILRTKRASKPSKLRHFESTLQVIHENSTFAVKSIGSKDVSQVSPEKIVLIIPAVYSLASQRKKWAKRPDETWGKFLTKLDTILAGQAKPNPPSLMPSEAWYEISRWCARHSPQELQSIVETAIKLHRAPGEDVVWELGRMLDATLDVAHAEGDKLVIPVKLVTKSELPKKMDALDAEKLAELLMRMQAAVEKPLYSFSDHLKPALARRIHVGTMDYMGGSHESYRRTFEFIEMTNTWHDVDKPTRDIGDLYRKKLNCSYKDPAMYKALAARAADKRDSFRMVVKVSCVATHLTKLQNVLDWWPALWQGSKAMAASVRSLPEAKAEDADNPLADKQKVEAQTVETVEVEFESRQQISKVLRRFKSKNILISVPDVVDMIAALKGANRQAVLQGALSSWFSYATGFPVLEVECHEQRQQLEGDLGALLVFRVRLDALYDAEVAKLKKREELNASFRNKLINALPEDLVNAKGDKLKKMVQISWIQPGSIVLGGLDGESGEKRLRGEAIVLTGTIVGLRVSIAKACGGPALTLETIREAIGEAIRGELQEVRQDIRHFATRVDHVESQEANREVRARLEQLEKREGPGSVAGSTVAPSSEGGRPPALVIGGWDPDQDARVTKREAEDILKSVGAPISLDSLFVPGMRRGYAILPLDTKPGESFDERRGRVQEVISKVRAANMHLGVRADGGARRLWIAMSQPPEKRRRARLAAKVKRLFLTLGGDKNLLEMEYSTGTAWIGGVKVCSATASRPGGADEVGPGWVDVTAIAKGARVTKEALGKAWSPLKAEIN</sequence>
<gene>
    <name evidence="2" type="ORF">AK812_SmicGene19259</name>
</gene>
<dbReference type="EMBL" id="LSRX01000401">
    <property type="protein sequence ID" value="OLP98311.1"/>
    <property type="molecule type" value="Genomic_DNA"/>
</dbReference>
<evidence type="ECO:0000313" key="2">
    <source>
        <dbReference type="EMBL" id="OLP98311.1"/>
    </source>
</evidence>
<feature type="compositionally biased region" description="Acidic residues" evidence="1">
    <location>
        <begin position="88"/>
        <end position="98"/>
    </location>
</feature>
<evidence type="ECO:0000313" key="3">
    <source>
        <dbReference type="Proteomes" id="UP000186817"/>
    </source>
</evidence>
<comment type="caution">
    <text evidence="2">The sequence shown here is derived from an EMBL/GenBank/DDBJ whole genome shotgun (WGS) entry which is preliminary data.</text>
</comment>
<keyword evidence="3" id="KW-1185">Reference proteome</keyword>
<organism evidence="2 3">
    <name type="scientific">Symbiodinium microadriaticum</name>
    <name type="common">Dinoflagellate</name>
    <name type="synonym">Zooxanthella microadriatica</name>
    <dbReference type="NCBI Taxonomy" id="2951"/>
    <lineage>
        <taxon>Eukaryota</taxon>
        <taxon>Sar</taxon>
        <taxon>Alveolata</taxon>
        <taxon>Dinophyceae</taxon>
        <taxon>Suessiales</taxon>
        <taxon>Symbiodiniaceae</taxon>
        <taxon>Symbiodinium</taxon>
    </lineage>
</organism>
<feature type="region of interest" description="Disordered" evidence="1">
    <location>
        <begin position="925"/>
        <end position="958"/>
    </location>
</feature>
<dbReference type="OrthoDB" id="429374at2759"/>